<keyword evidence="1" id="KW-0732">Signal</keyword>
<name>A0A931YDR6_9BACT</name>
<dbReference type="Proteomes" id="UP000709672">
    <property type="component" value="Unassembled WGS sequence"/>
</dbReference>
<evidence type="ECO:0000313" key="2">
    <source>
        <dbReference type="EMBL" id="MBI2465982.1"/>
    </source>
</evidence>
<feature type="chain" id="PRO_5036771159" evidence="1">
    <location>
        <begin position="18"/>
        <end position="149"/>
    </location>
</feature>
<reference evidence="2" key="1">
    <citation type="submission" date="2020-07" db="EMBL/GenBank/DDBJ databases">
        <title>Huge and variable diversity of episymbiotic CPR bacteria and DPANN archaea in groundwater ecosystems.</title>
        <authorList>
            <person name="He C.Y."/>
            <person name="Keren R."/>
            <person name="Whittaker M."/>
            <person name="Farag I.F."/>
            <person name="Doudna J."/>
            <person name="Cate J.H.D."/>
            <person name="Banfield J.F."/>
        </authorList>
    </citation>
    <scope>NUCLEOTIDE SEQUENCE</scope>
    <source>
        <strain evidence="2">NC_groundwater_418_Ag_B-0.1um_45_10</strain>
    </source>
</reference>
<accession>A0A931YDR6</accession>
<evidence type="ECO:0000313" key="3">
    <source>
        <dbReference type="Proteomes" id="UP000709672"/>
    </source>
</evidence>
<dbReference type="EMBL" id="JACPHQ010000023">
    <property type="protein sequence ID" value="MBI2465982.1"/>
    <property type="molecule type" value="Genomic_DNA"/>
</dbReference>
<sequence length="149" mass="16766">MQYVLFSFIVAANFLLANVDNTPFPHRADMRDVEQSSNMGLNATDPGLKNFAMSVSPHRRIYYSVFTTDNDVTVGELGYHPPFETRNFRLGFSAGGAKPQGQRGIPSKYLAGGFKLETGWGPSLHYMRTHGENLFFVAYRFSCIDKGKW</sequence>
<dbReference type="AlphaFoldDB" id="A0A931YDR6"/>
<feature type="signal peptide" evidence="1">
    <location>
        <begin position="1"/>
        <end position="17"/>
    </location>
</feature>
<evidence type="ECO:0000256" key="1">
    <source>
        <dbReference type="SAM" id="SignalP"/>
    </source>
</evidence>
<gene>
    <name evidence="2" type="ORF">HYV66_01995</name>
</gene>
<organism evidence="2 3">
    <name type="scientific">Candidatus Sungiibacteriota bacterium</name>
    <dbReference type="NCBI Taxonomy" id="2750080"/>
    <lineage>
        <taxon>Bacteria</taxon>
        <taxon>Candidatus Sungiibacteriota</taxon>
    </lineage>
</organism>
<proteinExistence type="predicted"/>
<comment type="caution">
    <text evidence="2">The sequence shown here is derived from an EMBL/GenBank/DDBJ whole genome shotgun (WGS) entry which is preliminary data.</text>
</comment>
<protein>
    <submittedName>
        <fullName evidence="2">Uncharacterized protein</fullName>
    </submittedName>
</protein>